<dbReference type="PANTHER" id="PTHR37804">
    <property type="entry name" value="CDAA REGULATORY PROTEIN CDAR"/>
    <property type="match status" value="1"/>
</dbReference>
<keyword evidence="1" id="KW-0472">Membrane</keyword>
<accession>A0A1V1PIF0</accession>
<evidence type="ECO:0000313" key="3">
    <source>
        <dbReference type="Proteomes" id="UP000189670"/>
    </source>
</evidence>
<sequence length="309" mass="35719">MIKKRRSYTHWIIVCVCLVIGVMIYSYKHRYQTITRDISIKLDWNQKPADLTLMSDVIDHITVQLKGYKYIVEPLLQKKLVYSVDFSDIQTGTINLPVDPHKCQFPEGIETLSIRPETLTFRIERIVEREIPVRLSVSGTPATSCVLSEIYLKPGIIFFTGPEKVIKDKKISEFFTRELNLDGANKSFSKELPLIMDESLIPYMSKRIVRVDVTLNEKIETQVYKNIRVTGKNTHYRYKIRPATVDLTFEGRIKALQELKPKSINVYVDLQGLKPGVYARRVKIEVPGNVSLTGVRPEIFTITLYKSYR</sequence>
<name>A0A1V1PIF0_9BACT</name>
<dbReference type="EMBL" id="ATBP01000004">
    <property type="protein sequence ID" value="ETR74560.1"/>
    <property type="molecule type" value="Genomic_DNA"/>
</dbReference>
<proteinExistence type="predicted"/>
<gene>
    <name evidence="2" type="ORF">OMM_00143</name>
</gene>
<organism evidence="2 3">
    <name type="scientific">Candidatus Magnetoglobus multicellularis str. Araruama</name>
    <dbReference type="NCBI Taxonomy" id="890399"/>
    <lineage>
        <taxon>Bacteria</taxon>
        <taxon>Pseudomonadati</taxon>
        <taxon>Thermodesulfobacteriota</taxon>
        <taxon>Desulfobacteria</taxon>
        <taxon>Desulfobacterales</taxon>
        <taxon>Desulfobacteraceae</taxon>
        <taxon>Candidatus Magnetoglobus</taxon>
    </lineage>
</organism>
<comment type="caution">
    <text evidence="2">The sequence shown here is derived from an EMBL/GenBank/DDBJ whole genome shotgun (WGS) entry which is preliminary data.</text>
</comment>
<protein>
    <submittedName>
        <fullName evidence="2">YbbR family protein</fullName>
    </submittedName>
</protein>
<dbReference type="InterPro" id="IPR053154">
    <property type="entry name" value="c-di-AMP_regulator"/>
</dbReference>
<reference evidence="3" key="1">
    <citation type="submission" date="2012-11" db="EMBL/GenBank/DDBJ databases">
        <authorList>
            <person name="Lucero-Rivera Y.E."/>
            <person name="Tovar-Ramirez D."/>
        </authorList>
    </citation>
    <scope>NUCLEOTIDE SEQUENCE [LARGE SCALE GENOMIC DNA]</scope>
    <source>
        <strain evidence="3">Araruama</strain>
    </source>
</reference>
<dbReference type="Gene3D" id="2.170.120.30">
    <property type="match status" value="2"/>
</dbReference>
<evidence type="ECO:0000313" key="2">
    <source>
        <dbReference type="EMBL" id="ETR74560.1"/>
    </source>
</evidence>
<dbReference type="PANTHER" id="PTHR37804:SF1">
    <property type="entry name" value="CDAA REGULATORY PROTEIN CDAR"/>
    <property type="match status" value="1"/>
</dbReference>
<keyword evidence="1" id="KW-1133">Transmembrane helix</keyword>
<dbReference type="Proteomes" id="UP000189670">
    <property type="component" value="Unassembled WGS sequence"/>
</dbReference>
<keyword evidence="1" id="KW-0812">Transmembrane</keyword>
<dbReference type="AlphaFoldDB" id="A0A1V1PIF0"/>
<evidence type="ECO:0000256" key="1">
    <source>
        <dbReference type="SAM" id="Phobius"/>
    </source>
</evidence>
<feature type="transmembrane region" description="Helical" evidence="1">
    <location>
        <begin position="7"/>
        <end position="27"/>
    </location>
</feature>